<dbReference type="InterPro" id="IPR018076">
    <property type="entry name" value="T2SS_GspF_dom"/>
</dbReference>
<dbReference type="RefSeq" id="WP_201328676.1">
    <property type="nucleotide sequence ID" value="NZ_AP017470.1"/>
</dbReference>
<evidence type="ECO:0000259" key="7">
    <source>
        <dbReference type="Pfam" id="PF00482"/>
    </source>
</evidence>
<accession>A0A7R6PX82</accession>
<proteinExistence type="predicted"/>
<feature type="transmembrane region" description="Helical" evidence="6">
    <location>
        <begin position="278"/>
        <end position="302"/>
    </location>
</feature>
<keyword evidence="9" id="KW-1185">Reference proteome</keyword>
<reference evidence="8 9" key="1">
    <citation type="journal article" date="2012" name="Extremophiles">
        <title>Thermotomaculum hydrothermale gen. nov., sp. nov., a novel heterotrophic thermophile within the phylum Acidobacteria from a deep-sea hydrothermal vent chimney in the Southern Okinawa Trough.</title>
        <authorList>
            <person name="Izumi H."/>
            <person name="Nunoura T."/>
            <person name="Miyazaki M."/>
            <person name="Mino S."/>
            <person name="Toki T."/>
            <person name="Takai K."/>
            <person name="Sako Y."/>
            <person name="Sawabe T."/>
            <person name="Nakagawa S."/>
        </authorList>
    </citation>
    <scope>NUCLEOTIDE SEQUENCE [LARGE SCALE GENOMIC DNA]</scope>
    <source>
        <strain evidence="8 9">AC55</strain>
    </source>
</reference>
<evidence type="ECO:0000256" key="4">
    <source>
        <dbReference type="ARBA" id="ARBA00022989"/>
    </source>
</evidence>
<evidence type="ECO:0000256" key="5">
    <source>
        <dbReference type="ARBA" id="ARBA00023136"/>
    </source>
</evidence>
<gene>
    <name evidence="8" type="primary">tadC</name>
    <name evidence="8" type="ORF">TTHT_0762</name>
</gene>
<evidence type="ECO:0000313" key="8">
    <source>
        <dbReference type="EMBL" id="BBB32330.1"/>
    </source>
</evidence>
<evidence type="ECO:0000256" key="1">
    <source>
        <dbReference type="ARBA" id="ARBA00004651"/>
    </source>
</evidence>
<dbReference type="PANTHER" id="PTHR35007">
    <property type="entry name" value="INTEGRAL MEMBRANE PROTEIN-RELATED"/>
    <property type="match status" value="1"/>
</dbReference>
<dbReference type="PANTHER" id="PTHR35007:SF2">
    <property type="entry name" value="PILUS ASSEMBLE PROTEIN"/>
    <property type="match status" value="1"/>
</dbReference>
<dbReference type="KEGG" id="thyd:TTHT_0762"/>
<protein>
    <submittedName>
        <fullName evidence="8">Tight adherence protein C</fullName>
    </submittedName>
</protein>
<feature type="transmembrane region" description="Helical" evidence="6">
    <location>
        <begin position="103"/>
        <end position="123"/>
    </location>
</feature>
<keyword evidence="4 6" id="KW-1133">Transmembrane helix</keyword>
<keyword evidence="3 6" id="KW-0812">Transmembrane</keyword>
<feature type="transmembrane region" description="Helical" evidence="6">
    <location>
        <begin position="6"/>
        <end position="26"/>
    </location>
</feature>
<dbReference type="Pfam" id="PF00482">
    <property type="entry name" value="T2SSF"/>
    <property type="match status" value="1"/>
</dbReference>
<feature type="transmembrane region" description="Helical" evidence="6">
    <location>
        <begin position="129"/>
        <end position="149"/>
    </location>
</feature>
<evidence type="ECO:0000313" key="9">
    <source>
        <dbReference type="Proteomes" id="UP000595564"/>
    </source>
</evidence>
<dbReference type="EMBL" id="AP017470">
    <property type="protein sequence ID" value="BBB32330.1"/>
    <property type="molecule type" value="Genomic_DNA"/>
</dbReference>
<dbReference type="Proteomes" id="UP000595564">
    <property type="component" value="Chromosome"/>
</dbReference>
<name>A0A7R6PX82_9BACT</name>
<keyword evidence="2" id="KW-1003">Cell membrane</keyword>
<feature type="domain" description="Type II secretion system protein GspF" evidence="7">
    <location>
        <begin position="168"/>
        <end position="293"/>
    </location>
</feature>
<sequence length="307" mass="34982">MNPQIYFILATVFLFIAIFLLFYYFLPTEAEVEEFRKQLPTGHLENKKMRTFEESPVMKALYPVIIAFAARAKKMNIPQKYIDLLERRIAAAGYPYGFTSYEYIGYATTIGFIVTVLAAFFTYSMFGSINFIFLIIAFVFGNVFPYFFLANQADERKIKIYKDIPYKLDLLSMAVEAGLDFLSAVKRMVEKDSTKSPLVEEFFQFLQEVRMGKTKQEALLDLAKRADVEALNSIVTAIIQAEKMGTPVAQVLRIQAESLRISRSQKAEKAAGEASVKIMFPLVFILISTVLILFGGIIVKWVRGELF</sequence>
<dbReference type="AlphaFoldDB" id="A0A7R6PX82"/>
<organism evidence="8 9">
    <name type="scientific">Thermotomaculum hydrothermale</name>
    <dbReference type="NCBI Taxonomy" id="981385"/>
    <lineage>
        <taxon>Bacteria</taxon>
        <taxon>Pseudomonadati</taxon>
        <taxon>Acidobacteriota</taxon>
        <taxon>Holophagae</taxon>
        <taxon>Thermotomaculales</taxon>
        <taxon>Thermotomaculaceae</taxon>
        <taxon>Thermotomaculum</taxon>
    </lineage>
</organism>
<comment type="subcellular location">
    <subcellularLocation>
        <location evidence="1">Cell membrane</location>
        <topology evidence="1">Multi-pass membrane protein</topology>
    </subcellularLocation>
</comment>
<evidence type="ECO:0000256" key="6">
    <source>
        <dbReference type="SAM" id="Phobius"/>
    </source>
</evidence>
<evidence type="ECO:0000256" key="2">
    <source>
        <dbReference type="ARBA" id="ARBA00022475"/>
    </source>
</evidence>
<keyword evidence="5 6" id="KW-0472">Membrane</keyword>
<dbReference type="GO" id="GO:0005886">
    <property type="term" value="C:plasma membrane"/>
    <property type="evidence" value="ECO:0007669"/>
    <property type="project" value="UniProtKB-SubCell"/>
</dbReference>
<evidence type="ECO:0000256" key="3">
    <source>
        <dbReference type="ARBA" id="ARBA00022692"/>
    </source>
</evidence>